<dbReference type="SUPFAM" id="SSF81324">
    <property type="entry name" value="Voltage-gated potassium channels"/>
    <property type="match status" value="1"/>
</dbReference>
<dbReference type="STRING" id="419665.Maeo_1142"/>
<dbReference type="Gene3D" id="1.10.287.70">
    <property type="match status" value="1"/>
</dbReference>
<dbReference type="PROSITE" id="PS51201">
    <property type="entry name" value="RCK_N"/>
    <property type="match status" value="1"/>
</dbReference>
<dbReference type="Pfam" id="PF02254">
    <property type="entry name" value="TrkA_N"/>
    <property type="match status" value="1"/>
</dbReference>
<dbReference type="Proteomes" id="UP000001106">
    <property type="component" value="Chromosome"/>
</dbReference>
<dbReference type="Pfam" id="PF07885">
    <property type="entry name" value="Ion_trans_2"/>
    <property type="match status" value="1"/>
</dbReference>
<keyword evidence="2" id="KW-0472">Membrane</keyword>
<dbReference type="GO" id="GO:0006813">
    <property type="term" value="P:potassium ion transport"/>
    <property type="evidence" value="ECO:0007669"/>
    <property type="project" value="InterPro"/>
</dbReference>
<keyword evidence="2" id="KW-0812">Transmembrane</keyword>
<dbReference type="SUPFAM" id="SSF51735">
    <property type="entry name" value="NAD(P)-binding Rossmann-fold domains"/>
    <property type="match status" value="1"/>
</dbReference>
<evidence type="ECO:0000259" key="3">
    <source>
        <dbReference type="PROSITE" id="PS51201"/>
    </source>
</evidence>
<dbReference type="HOGENOM" id="CLU_050982_0_1_2"/>
<dbReference type="GeneID" id="5327077"/>
<sequence>MDVVDKIKISIFVMFSLIMAYAGLMAYFEGLNTLDAIYYSITTITTVGFGDFVPITSNGKIITAIYVLLGVSIGLYTLGNFADFFIGGYFQKTKQLKIMDKKISKLKNHYIICGYGKSGRVVVDKFEKEGIEYVVIDNNIDTLENELSNNPNFKYIVGDATHDEILYNAKINDAKGLISSVSNDSDNVYIVLSSRRINPDLYIVAKADEQVAMDKLLIAGADKVVSPYVIGGLRMAELAVKPGILDFVSTFMSIAKYEYDEDLEIRKIIVEDGSELHNNTILNTNIRQKSGATIIGIKKENNLITNPPADIVLDSDDILYAFGTKEQLDSLENLAKKQKKQ</sequence>
<accession>A6UW47</accession>
<dbReference type="InterPro" id="IPR036291">
    <property type="entry name" value="NAD(P)-bd_dom_sf"/>
</dbReference>
<proteinExistence type="predicted"/>
<dbReference type="PANTHER" id="PTHR43833">
    <property type="entry name" value="POTASSIUM CHANNEL PROTEIN 2-RELATED-RELATED"/>
    <property type="match status" value="1"/>
</dbReference>
<dbReference type="KEGG" id="mae:Maeo_1142"/>
<name>A6UW47_META3</name>
<reference evidence="5" key="1">
    <citation type="submission" date="2007-06" db="EMBL/GenBank/DDBJ databases">
        <title>Complete sequence of Methanococcus aeolicus Nankai-3.</title>
        <authorList>
            <consortium name="US DOE Joint Genome Institute"/>
            <person name="Copeland A."/>
            <person name="Lucas S."/>
            <person name="Lapidus A."/>
            <person name="Barry K."/>
            <person name="Glavina del Rio T."/>
            <person name="Dalin E."/>
            <person name="Tice H."/>
            <person name="Pitluck S."/>
            <person name="Chain P."/>
            <person name="Malfatti S."/>
            <person name="Shin M."/>
            <person name="Vergez L."/>
            <person name="Schmutz J."/>
            <person name="Larimer F."/>
            <person name="Land M."/>
            <person name="Hauser L."/>
            <person name="Kyrpides N."/>
            <person name="Lykidis A."/>
            <person name="Sieprawska-Lupa M."/>
            <person name="Whitman W.B."/>
            <person name="Richardson P."/>
        </authorList>
    </citation>
    <scope>NUCLEOTIDE SEQUENCE [LARGE SCALE GENOMIC DNA]</scope>
    <source>
        <strain evidence="5">Nankai-3</strain>
    </source>
</reference>
<dbReference type="Gene3D" id="3.40.50.720">
    <property type="entry name" value="NAD(P)-binding Rossmann-like Domain"/>
    <property type="match status" value="1"/>
</dbReference>
<organism evidence="5 6">
    <name type="scientific">Methanococcus aeolicus (strain ATCC BAA-1280 / DSM 17508 / OCM 812 / Nankai-3)</name>
    <dbReference type="NCBI Taxonomy" id="419665"/>
    <lineage>
        <taxon>Archaea</taxon>
        <taxon>Methanobacteriati</taxon>
        <taxon>Methanobacteriota</taxon>
        <taxon>Methanomada group</taxon>
        <taxon>Methanococci</taxon>
        <taxon>Methanococcales</taxon>
        <taxon>Methanococcaceae</taxon>
        <taxon>Methanococcus</taxon>
    </lineage>
</organism>
<dbReference type="AlphaFoldDB" id="A6UW47"/>
<dbReference type="SUPFAM" id="SSF116726">
    <property type="entry name" value="TrkA C-terminal domain-like"/>
    <property type="match status" value="1"/>
</dbReference>
<evidence type="ECO:0000313" key="6">
    <source>
        <dbReference type="Proteomes" id="UP000001106"/>
    </source>
</evidence>
<feature type="transmembrane region" description="Helical" evidence="2">
    <location>
        <begin position="36"/>
        <end position="53"/>
    </location>
</feature>
<feature type="domain" description="RCK N-terminal" evidence="3">
    <location>
        <begin position="107"/>
        <end position="225"/>
    </location>
</feature>
<dbReference type="InterPro" id="IPR003148">
    <property type="entry name" value="RCK_N"/>
</dbReference>
<dbReference type="RefSeq" id="WP_011973851.1">
    <property type="nucleotide sequence ID" value="NC_009635.1"/>
</dbReference>
<evidence type="ECO:0000256" key="2">
    <source>
        <dbReference type="SAM" id="Phobius"/>
    </source>
</evidence>
<dbReference type="PANTHER" id="PTHR43833:SF13">
    <property type="entry name" value="POTASSIUM CHANNEL PROTEIN 2-RELATED"/>
    <property type="match status" value="1"/>
</dbReference>
<protein>
    <submittedName>
        <fullName evidence="5">TrkA-N domain protein</fullName>
    </submittedName>
</protein>
<dbReference type="InterPro" id="IPR050721">
    <property type="entry name" value="Trk_Ktr_HKT_K-transport"/>
</dbReference>
<gene>
    <name evidence="5" type="ordered locus">Maeo_1142</name>
</gene>
<dbReference type="EMBL" id="CP000743">
    <property type="protein sequence ID" value="ABR56719.1"/>
    <property type="molecule type" value="Genomic_DNA"/>
</dbReference>
<dbReference type="GO" id="GO:0005886">
    <property type="term" value="C:plasma membrane"/>
    <property type="evidence" value="ECO:0007669"/>
    <property type="project" value="UniProtKB-SubCell"/>
</dbReference>
<feature type="transmembrane region" description="Helical" evidence="2">
    <location>
        <begin position="65"/>
        <end position="90"/>
    </location>
</feature>
<dbReference type="InterPro" id="IPR006037">
    <property type="entry name" value="RCK_C"/>
</dbReference>
<feature type="transmembrane region" description="Helical" evidence="2">
    <location>
        <begin position="12"/>
        <end position="30"/>
    </location>
</feature>
<feature type="domain" description="RCK C-terminal" evidence="4">
    <location>
        <begin position="252"/>
        <end position="337"/>
    </location>
</feature>
<dbReference type="InterPro" id="IPR036721">
    <property type="entry name" value="RCK_C_sf"/>
</dbReference>
<dbReference type="Gene3D" id="3.30.70.1450">
    <property type="entry name" value="Regulator of K+ conductance, C-terminal domain"/>
    <property type="match status" value="1"/>
</dbReference>
<evidence type="ECO:0000259" key="4">
    <source>
        <dbReference type="PROSITE" id="PS51202"/>
    </source>
</evidence>
<evidence type="ECO:0000313" key="5">
    <source>
        <dbReference type="EMBL" id="ABR56719.1"/>
    </source>
</evidence>
<dbReference type="Pfam" id="PF02080">
    <property type="entry name" value="TrkA_C"/>
    <property type="match status" value="1"/>
</dbReference>
<evidence type="ECO:0000256" key="1">
    <source>
        <dbReference type="ARBA" id="ARBA00004651"/>
    </source>
</evidence>
<dbReference type="eggNOG" id="arCOG01958">
    <property type="taxonomic scope" value="Archaea"/>
</dbReference>
<dbReference type="GO" id="GO:0008324">
    <property type="term" value="F:monoatomic cation transmembrane transporter activity"/>
    <property type="evidence" value="ECO:0007669"/>
    <property type="project" value="InterPro"/>
</dbReference>
<keyword evidence="6" id="KW-1185">Reference proteome</keyword>
<dbReference type="PROSITE" id="PS51202">
    <property type="entry name" value="RCK_C"/>
    <property type="match status" value="1"/>
</dbReference>
<keyword evidence="2" id="KW-1133">Transmembrane helix</keyword>
<dbReference type="InterPro" id="IPR013099">
    <property type="entry name" value="K_chnl_dom"/>
</dbReference>
<dbReference type="OrthoDB" id="43518at2157"/>
<comment type="subcellular location">
    <subcellularLocation>
        <location evidence="1">Cell membrane</location>
        <topology evidence="1">Multi-pass membrane protein</topology>
    </subcellularLocation>
</comment>